<keyword evidence="3" id="KW-1185">Reference proteome</keyword>
<protein>
    <submittedName>
        <fullName evidence="2">Uncharacterized protein</fullName>
    </submittedName>
</protein>
<feature type="region of interest" description="Disordered" evidence="1">
    <location>
        <begin position="1"/>
        <end position="146"/>
    </location>
</feature>
<accession>W9ZE59</accession>
<dbReference type="RefSeq" id="XP_007729694.1">
    <property type="nucleotide sequence ID" value="XM_007731504.1"/>
</dbReference>
<name>W9ZE59_9EURO</name>
<evidence type="ECO:0000313" key="2">
    <source>
        <dbReference type="EMBL" id="EXJ92804.1"/>
    </source>
</evidence>
<feature type="compositionally biased region" description="Low complexity" evidence="1">
    <location>
        <begin position="319"/>
        <end position="329"/>
    </location>
</feature>
<sequence>MAQLDRSGFSLFPMPPTPPTKRPRARALLTDQPRLAVNSTTGTGSQHRNSDCPTLRPAPLKLRKKRPFSNQPPAPAAPSIESNAGLAFQSATPSPIPQWEPSSPTAPDPASSAWPLPVPEPRSQEGVGSDTEDQRRLEPVARTPVSSKRASCRTSLFLDGDGQVDRKKLSMYLSGVLDPSFKVAVDSTEQTPLPFDFAERVSYASNEWRESFRPDAFSKGDVVNCQCPPGVVMCQCYSSPEFEHFRRGQGEHKANPSISSTTCFLSVPRARFRSTLVDVTEVDTPSSPPPLMYDSEDSDEFDWSLPNSPTFQRRQLQYQQTPTPAARQPPTKRPPVPSFSLPFSHGKQIRPKFHVDRTSMPWEQPSPSSSIPTLASISTISTFTFDFRDDDDETDYDPFDDGSDVSEIRTWEPIQKAKPVLIHCKGPSPQSIKYGHDFRYRTRTAGSYSSDDTFGYATVSAS</sequence>
<feature type="region of interest" description="Disordered" evidence="1">
    <location>
        <begin position="280"/>
        <end position="341"/>
    </location>
</feature>
<dbReference type="OrthoDB" id="4118242at2759"/>
<evidence type="ECO:0000313" key="3">
    <source>
        <dbReference type="Proteomes" id="UP000019478"/>
    </source>
</evidence>
<feature type="compositionally biased region" description="Polar residues" evidence="1">
    <location>
        <begin position="37"/>
        <end position="47"/>
    </location>
</feature>
<comment type="caution">
    <text evidence="2">The sequence shown here is derived from an EMBL/GenBank/DDBJ whole genome shotgun (WGS) entry which is preliminary data.</text>
</comment>
<organism evidence="2 3">
    <name type="scientific">Capronia epimyces CBS 606.96</name>
    <dbReference type="NCBI Taxonomy" id="1182542"/>
    <lineage>
        <taxon>Eukaryota</taxon>
        <taxon>Fungi</taxon>
        <taxon>Dikarya</taxon>
        <taxon>Ascomycota</taxon>
        <taxon>Pezizomycotina</taxon>
        <taxon>Eurotiomycetes</taxon>
        <taxon>Chaetothyriomycetidae</taxon>
        <taxon>Chaetothyriales</taxon>
        <taxon>Herpotrichiellaceae</taxon>
        <taxon>Capronia</taxon>
    </lineage>
</organism>
<dbReference type="AlphaFoldDB" id="W9ZE59"/>
<proteinExistence type="predicted"/>
<dbReference type="GeneID" id="19165494"/>
<gene>
    <name evidence="2" type="ORF">A1O3_01358</name>
</gene>
<reference evidence="2 3" key="1">
    <citation type="submission" date="2013-03" db="EMBL/GenBank/DDBJ databases">
        <title>The Genome Sequence of Capronia epimyces CBS 606.96.</title>
        <authorList>
            <consortium name="The Broad Institute Genomics Platform"/>
            <person name="Cuomo C."/>
            <person name="de Hoog S."/>
            <person name="Gorbushina A."/>
            <person name="Walker B."/>
            <person name="Young S.K."/>
            <person name="Zeng Q."/>
            <person name="Gargeya S."/>
            <person name="Fitzgerald M."/>
            <person name="Haas B."/>
            <person name="Abouelleil A."/>
            <person name="Allen A.W."/>
            <person name="Alvarado L."/>
            <person name="Arachchi H.M."/>
            <person name="Berlin A.M."/>
            <person name="Chapman S.B."/>
            <person name="Gainer-Dewar J."/>
            <person name="Goldberg J."/>
            <person name="Griggs A."/>
            <person name="Gujja S."/>
            <person name="Hansen M."/>
            <person name="Howarth C."/>
            <person name="Imamovic A."/>
            <person name="Ireland A."/>
            <person name="Larimer J."/>
            <person name="McCowan C."/>
            <person name="Murphy C."/>
            <person name="Pearson M."/>
            <person name="Poon T.W."/>
            <person name="Priest M."/>
            <person name="Roberts A."/>
            <person name="Saif S."/>
            <person name="Shea T."/>
            <person name="Sisk P."/>
            <person name="Sykes S."/>
            <person name="Wortman J."/>
            <person name="Nusbaum C."/>
            <person name="Birren B."/>
        </authorList>
    </citation>
    <scope>NUCLEOTIDE SEQUENCE [LARGE SCALE GENOMIC DNA]</scope>
    <source>
        <strain evidence="2 3">CBS 606.96</strain>
    </source>
</reference>
<feature type="compositionally biased region" description="Low complexity" evidence="1">
    <location>
        <begin position="101"/>
        <end position="113"/>
    </location>
</feature>
<evidence type="ECO:0000256" key="1">
    <source>
        <dbReference type="SAM" id="MobiDB-lite"/>
    </source>
</evidence>
<dbReference type="EMBL" id="AMGY01000001">
    <property type="protein sequence ID" value="EXJ92804.1"/>
    <property type="molecule type" value="Genomic_DNA"/>
</dbReference>
<dbReference type="HOGENOM" id="CLU_572579_0_0_1"/>
<feature type="compositionally biased region" description="Polar residues" evidence="1">
    <location>
        <begin position="305"/>
        <end position="318"/>
    </location>
</feature>
<dbReference type="Proteomes" id="UP000019478">
    <property type="component" value="Unassembled WGS sequence"/>
</dbReference>